<protein>
    <submittedName>
        <fullName evidence="2">Aminoglycoside phosphotransferase putative</fullName>
    </submittedName>
</protein>
<feature type="domain" description="Aminoglycoside phosphotransferase" evidence="1">
    <location>
        <begin position="50"/>
        <end position="186"/>
    </location>
</feature>
<dbReference type="HOGENOM" id="CLU_021467_2_0_5"/>
<name>F7XUA4_MIDMI</name>
<evidence type="ECO:0000313" key="3">
    <source>
        <dbReference type="Proteomes" id="UP000006639"/>
    </source>
</evidence>
<proteinExistence type="predicted"/>
<dbReference type="KEGG" id="mmn:midi_01187"/>
<dbReference type="InterPro" id="IPR002575">
    <property type="entry name" value="Aminoglycoside_PTrfase"/>
</dbReference>
<keyword evidence="3" id="KW-1185">Reference proteome</keyword>
<dbReference type="Pfam" id="PF01636">
    <property type="entry name" value="APH"/>
    <property type="match status" value="1"/>
</dbReference>
<gene>
    <name evidence="2" type="ordered locus">midi_01187</name>
</gene>
<dbReference type="Gene3D" id="3.90.1200.10">
    <property type="match status" value="1"/>
</dbReference>
<sequence>MDASGDSGVADSLVRVHNFMNLNEFSAPKIFDYNKQQSLVITEDFGDNSYKNILLNDPSLELQLYYLAIQVLGKINSVQININLPNHDADSLNKALLKSFYNCYKTRMKAGSELFDVFSRLFSKLSVKNSLVLRDYHIDNMVFLEEREGYKKVGLVDIQDASIGHPVYDLVSLLEDARRDVSSEVVKKCKEYFLQLCPTVDINEFNYSYGVLGLQRSLRILWLFSYLKELPSKERYGQFLPRVKNYVRDKLKNPIFKEILVWSDKHQIPLHD</sequence>
<organism evidence="2 3">
    <name type="scientific">Midichloria mitochondrii (strain IricVA)</name>
    <dbReference type="NCBI Taxonomy" id="696127"/>
    <lineage>
        <taxon>Bacteria</taxon>
        <taxon>Pseudomonadati</taxon>
        <taxon>Pseudomonadota</taxon>
        <taxon>Alphaproteobacteria</taxon>
        <taxon>Rickettsiales</taxon>
        <taxon>Candidatus Midichloriaceae</taxon>
        <taxon>Candidatus Midichloria</taxon>
    </lineage>
</organism>
<dbReference type="Proteomes" id="UP000006639">
    <property type="component" value="Chromosome"/>
</dbReference>
<dbReference type="SUPFAM" id="SSF56112">
    <property type="entry name" value="Protein kinase-like (PK-like)"/>
    <property type="match status" value="1"/>
</dbReference>
<dbReference type="AlphaFoldDB" id="F7XUA4"/>
<dbReference type="EMBL" id="CP002130">
    <property type="protein sequence ID" value="AEI89463.1"/>
    <property type="molecule type" value="Genomic_DNA"/>
</dbReference>
<keyword evidence="2" id="KW-0808">Transferase</keyword>
<dbReference type="STRING" id="696127.midi_01187"/>
<dbReference type="GO" id="GO:0016740">
    <property type="term" value="F:transferase activity"/>
    <property type="evidence" value="ECO:0007669"/>
    <property type="project" value="UniProtKB-KW"/>
</dbReference>
<dbReference type="InterPro" id="IPR011009">
    <property type="entry name" value="Kinase-like_dom_sf"/>
</dbReference>
<accession>F7XUA4</accession>
<reference evidence="2 3" key="1">
    <citation type="journal article" date="2011" name="Mol. Biol. Evol.">
        <title>Phylogenomic evidence for the presence of a flagellum and cbb3 oxidase in the free-living mitochondrial ancestor.</title>
        <authorList>
            <person name="Sassera D."/>
            <person name="Lo N."/>
            <person name="Epis S."/>
            <person name="D'Auria G."/>
            <person name="Montagna M."/>
            <person name="Comandatore F."/>
            <person name="Horner D."/>
            <person name="Pereto J."/>
            <person name="Luciano A.M."/>
            <person name="Franciosi F."/>
            <person name="Ferri E."/>
            <person name="Crotti E."/>
            <person name="Bazzocchi C."/>
            <person name="Daffonchio D."/>
            <person name="Sacchi L."/>
            <person name="Moya A."/>
            <person name="Latorre A."/>
            <person name="Bandi C."/>
        </authorList>
    </citation>
    <scope>NUCLEOTIDE SEQUENCE [LARGE SCALE GENOMIC DNA]</scope>
    <source>
        <strain evidence="2 3">IricVA</strain>
    </source>
</reference>
<evidence type="ECO:0000313" key="2">
    <source>
        <dbReference type="EMBL" id="AEI89463.1"/>
    </source>
</evidence>
<evidence type="ECO:0000259" key="1">
    <source>
        <dbReference type="Pfam" id="PF01636"/>
    </source>
</evidence>